<dbReference type="NCBIfam" id="TIGR01352">
    <property type="entry name" value="tonB_Cterm"/>
    <property type="match status" value="1"/>
</dbReference>
<gene>
    <name evidence="5" type="ORF">JY651_26365</name>
</gene>
<evidence type="ECO:0000313" key="6">
    <source>
        <dbReference type="Proteomes" id="UP000662747"/>
    </source>
</evidence>
<dbReference type="Pfam" id="PF13103">
    <property type="entry name" value="TonB_2"/>
    <property type="match status" value="1"/>
</dbReference>
<dbReference type="EMBL" id="CP071090">
    <property type="protein sequence ID" value="QSQ28269.1"/>
    <property type="molecule type" value="Genomic_DNA"/>
</dbReference>
<dbReference type="Gene3D" id="3.30.1150.10">
    <property type="match status" value="1"/>
</dbReference>
<name>A0ABX7PCH3_9BACT</name>
<keyword evidence="6" id="KW-1185">Reference proteome</keyword>
<keyword evidence="3" id="KW-1133">Transmembrane helix</keyword>
<dbReference type="Proteomes" id="UP000662747">
    <property type="component" value="Chromosome"/>
</dbReference>
<reference evidence="5 6" key="1">
    <citation type="submission" date="2021-02" db="EMBL/GenBank/DDBJ databases">
        <title>De Novo genome assembly of isolated myxobacteria.</title>
        <authorList>
            <person name="Stevens D.C."/>
        </authorList>
    </citation>
    <scope>NUCLEOTIDE SEQUENCE [LARGE SCALE GENOMIC DNA]</scope>
    <source>
        <strain evidence="6">SCPEA02</strain>
    </source>
</reference>
<evidence type="ECO:0000256" key="3">
    <source>
        <dbReference type="ARBA" id="ARBA00022989"/>
    </source>
</evidence>
<dbReference type="SUPFAM" id="SSF74653">
    <property type="entry name" value="TolA/TonB C-terminal domain"/>
    <property type="match status" value="1"/>
</dbReference>
<keyword evidence="2" id="KW-0812">Transmembrane</keyword>
<comment type="subcellular location">
    <subcellularLocation>
        <location evidence="1">Membrane</location>
        <topology evidence="1">Single-pass membrane protein</topology>
    </subcellularLocation>
</comment>
<evidence type="ECO:0000256" key="2">
    <source>
        <dbReference type="ARBA" id="ARBA00022692"/>
    </source>
</evidence>
<evidence type="ECO:0000313" key="5">
    <source>
        <dbReference type="EMBL" id="QSQ28269.1"/>
    </source>
</evidence>
<dbReference type="InterPro" id="IPR006260">
    <property type="entry name" value="TonB/TolA_C"/>
</dbReference>
<keyword evidence="4" id="KW-0472">Membrane</keyword>
<evidence type="ECO:0000256" key="1">
    <source>
        <dbReference type="ARBA" id="ARBA00004167"/>
    </source>
</evidence>
<protein>
    <submittedName>
        <fullName evidence="5">TonB C-terminal domain-containing protein</fullName>
    </submittedName>
</protein>
<evidence type="ECO:0000256" key="4">
    <source>
        <dbReference type="ARBA" id="ARBA00023136"/>
    </source>
</evidence>
<organism evidence="5 6">
    <name type="scientific">Pyxidicoccus parkwayensis</name>
    <dbReference type="NCBI Taxonomy" id="2813578"/>
    <lineage>
        <taxon>Bacteria</taxon>
        <taxon>Pseudomonadati</taxon>
        <taxon>Myxococcota</taxon>
        <taxon>Myxococcia</taxon>
        <taxon>Myxococcales</taxon>
        <taxon>Cystobacterineae</taxon>
        <taxon>Myxococcaceae</taxon>
        <taxon>Pyxidicoccus</taxon>
    </lineage>
</organism>
<proteinExistence type="predicted"/>
<sequence length="121" mass="12680">MLALAVAPVALAAAGSPRLEAFFQNELKDSAYQQKLYSRVAGKWRQPKGTPALGRKTVVQAVIGRDGKLMSATVTTASGSKAWDAAALDAVKKAAPFAPLPASYSQSTLDAHFHVSWVAGP</sequence>
<accession>A0ABX7PCH3</accession>